<evidence type="ECO:0000313" key="1">
    <source>
        <dbReference type="EMBL" id="WZN43353.1"/>
    </source>
</evidence>
<reference evidence="2" key="1">
    <citation type="submission" date="2024-03" db="EMBL/GenBank/DDBJ databases">
        <title>Chitinophaga horti sp. nov., isolated from garden soil.</title>
        <authorList>
            <person name="Lee D.S."/>
            <person name="Han D.M."/>
            <person name="Baek J.H."/>
            <person name="Choi D.G."/>
            <person name="Jeon J.H."/>
            <person name="Jeon C.O."/>
        </authorList>
    </citation>
    <scope>NUCLEOTIDE SEQUENCE [LARGE SCALE GENOMIC DNA]</scope>
    <source>
        <strain evidence="2">GPA1</strain>
    </source>
</reference>
<gene>
    <name evidence="1" type="ORF">WJU16_09950</name>
</gene>
<proteinExistence type="predicted"/>
<evidence type="ECO:0000313" key="2">
    <source>
        <dbReference type="Proteomes" id="UP001485459"/>
    </source>
</evidence>
<dbReference type="Proteomes" id="UP001485459">
    <property type="component" value="Chromosome"/>
</dbReference>
<organism evidence="1 2">
    <name type="scientific">Chitinophaga pollutisoli</name>
    <dbReference type="NCBI Taxonomy" id="3133966"/>
    <lineage>
        <taxon>Bacteria</taxon>
        <taxon>Pseudomonadati</taxon>
        <taxon>Bacteroidota</taxon>
        <taxon>Chitinophagia</taxon>
        <taxon>Chitinophagales</taxon>
        <taxon>Chitinophagaceae</taxon>
        <taxon>Chitinophaga</taxon>
    </lineage>
</organism>
<dbReference type="Pfam" id="PF08811">
    <property type="entry name" value="DUF1800"/>
    <property type="match status" value="1"/>
</dbReference>
<accession>A0ABZ2YV63</accession>
<dbReference type="RefSeq" id="WP_341838165.1">
    <property type="nucleotide sequence ID" value="NZ_CP149822.1"/>
</dbReference>
<name>A0ABZ2YV63_9BACT</name>
<sequence>MDRRSFLTLNSSRKAAPVKAARTFTGISPYTGTWGTAQVVHLLKRAMFGAAPADVSHFAGMSMNQAVDALLVPIAATPAPPVNSYQTGGYVDPTGVVPGATWVTAPEGDEDLNDHRRYSYKAWWTGLMLNQSRSIHEKMVLFWHNHFATETNIVQDARFMYAHNAMLRSHALGNFKALTKAVTIDPAMLVYLNGYLNEKTAADENYARELLELFTCGKGPDSLYQEEDVRAAAHVLTGYKVDKVNISSYFDPTKHDVENKQFSNWFSNKVITGKTGMAGTTELDDMLNIIFAQQEVAKFICRKLYQFFIYYEVDSTAEADVITPLADIFRQANYDIRPVLSALFKSEHFYDPANMSCLIKSPVDYTVGMCREFGVKFAPATDYMNAYAQWRSLQSAAGSQQQNIGDPPGVSGWDAYYLAPQFHELWINTDTLPKRNFLADQMITTGYNSMGQRLQIDPLVFTQQLPDPGNPVHLINDALAILYRMDLSGAMKTYLKDKILLKDQEQDYYWTQAWDQYISNPGDTMQKALVTDMLKALYKTIMNLSEYHLA</sequence>
<dbReference type="EMBL" id="CP149822">
    <property type="protein sequence ID" value="WZN43353.1"/>
    <property type="molecule type" value="Genomic_DNA"/>
</dbReference>
<dbReference type="InterPro" id="IPR014917">
    <property type="entry name" value="DUF1800"/>
</dbReference>
<keyword evidence="2" id="KW-1185">Reference proteome</keyword>
<protein>
    <submittedName>
        <fullName evidence="1">DUF1800 domain-containing protein</fullName>
    </submittedName>
</protein>